<organism evidence="1 2">
    <name type="scientific">Flavobacterium profundi</name>
    <dbReference type="NCBI Taxonomy" id="1774945"/>
    <lineage>
        <taxon>Bacteria</taxon>
        <taxon>Pseudomonadati</taxon>
        <taxon>Bacteroidota</taxon>
        <taxon>Flavobacteriia</taxon>
        <taxon>Flavobacteriales</taxon>
        <taxon>Flavobacteriaceae</taxon>
        <taxon>Flavobacterium</taxon>
    </lineage>
</organism>
<protein>
    <submittedName>
        <fullName evidence="1">Uncharacterized protein</fullName>
    </submittedName>
</protein>
<dbReference type="AlphaFoldDB" id="A0A6I4IVQ2"/>
<reference evidence="2" key="1">
    <citation type="submission" date="2019-05" db="EMBL/GenBank/DDBJ databases">
        <title>Flavobacterium profundi sp. nov., isolated from a deep-sea seamount.</title>
        <authorList>
            <person name="Zhang D.-C."/>
        </authorList>
    </citation>
    <scope>NUCLEOTIDE SEQUENCE [LARGE SCALE GENOMIC DNA]</scope>
    <source>
        <strain evidence="2">TP390</strain>
    </source>
</reference>
<gene>
    <name evidence="1" type="ORF">GOQ30_17805</name>
</gene>
<name>A0A6I4IVQ2_9FLAO</name>
<keyword evidence="2" id="KW-1185">Reference proteome</keyword>
<dbReference type="SUPFAM" id="SSF69635">
    <property type="entry name" value="Type III secretory system chaperone-like"/>
    <property type="match status" value="1"/>
</dbReference>
<evidence type="ECO:0000313" key="1">
    <source>
        <dbReference type="EMBL" id="MVO11032.1"/>
    </source>
</evidence>
<accession>A0A6I4IVQ2</accession>
<dbReference type="EMBL" id="WQLW01000019">
    <property type="protein sequence ID" value="MVO11032.1"/>
    <property type="molecule type" value="Genomic_DNA"/>
</dbReference>
<dbReference type="RefSeq" id="WP_140999447.1">
    <property type="nucleotide sequence ID" value="NZ_VDCZ01000019.1"/>
</dbReference>
<dbReference type="Gene3D" id="3.30.1460.10">
    <property type="match status" value="1"/>
</dbReference>
<dbReference type="OrthoDB" id="1097903at2"/>
<proteinExistence type="predicted"/>
<sequence>MTNSLSFDKTLMTSLETKIKVEKWKESLDAYKADQYKASFLTLLDYIDTDIRKQYGNAGETSFKIPHGSIVVEIEITDTLLKIKAPFLKVGNTHKIPVFRRIAEINFSPLNLAQIRYNNDELDFYYEAPLHLCEPYKIYYVLEEICHKADNYDDEFKAAFDVDSLHEPKITPYSSEVLETIWSTFNRLIAEAEHYFEYFDRERMSYFNWDVINITLKKIDYCMSPQGKLRTDVEREIVNLSSQDSITIKIQKGKQFLQSLKAISKEALLEDFYIAETFIPIKSRSEIEHLKKNLEHTLKVASEEIHKGDQIGATFTLLLSFYDMLYYNMVPKEVSTKTQTTLEQAANQPWKEAASILFKGMTAIMNEQELPFQSEQPKKKGFFSNLFN</sequence>
<comment type="caution">
    <text evidence="1">The sequence shown here is derived from an EMBL/GenBank/DDBJ whole genome shotgun (WGS) entry which is preliminary data.</text>
</comment>
<dbReference type="Proteomes" id="UP000431264">
    <property type="component" value="Unassembled WGS sequence"/>
</dbReference>
<evidence type="ECO:0000313" key="2">
    <source>
        <dbReference type="Proteomes" id="UP000431264"/>
    </source>
</evidence>